<dbReference type="InterPro" id="IPR011989">
    <property type="entry name" value="ARM-like"/>
</dbReference>
<dbReference type="PANTHER" id="PTHR12984">
    <property type="entry name" value="SCY1-RELATED S/T PROTEIN KINASE-LIKE"/>
    <property type="match status" value="1"/>
</dbReference>
<feature type="compositionally biased region" description="Gly residues" evidence="6">
    <location>
        <begin position="801"/>
        <end position="824"/>
    </location>
</feature>
<dbReference type="PROSITE" id="PS50011">
    <property type="entry name" value="PROTEIN_KINASE_DOM"/>
    <property type="match status" value="1"/>
</dbReference>
<dbReference type="SUPFAM" id="SSF56112">
    <property type="entry name" value="Protein kinase-like (PK-like)"/>
    <property type="match status" value="1"/>
</dbReference>
<comment type="caution">
    <text evidence="8">The sequence shown here is derived from an EMBL/GenBank/DDBJ whole genome shotgun (WGS) entry which is preliminary data.</text>
</comment>
<evidence type="ECO:0000313" key="8">
    <source>
        <dbReference type="EMBL" id="KAK3778636.1"/>
    </source>
</evidence>
<dbReference type="GO" id="GO:0005524">
    <property type="term" value="F:ATP binding"/>
    <property type="evidence" value="ECO:0007669"/>
    <property type="project" value="InterPro"/>
</dbReference>
<gene>
    <name evidence="8" type="ORF">RRG08_016613</name>
</gene>
<evidence type="ECO:0000256" key="3">
    <source>
        <dbReference type="ARBA" id="ARBA00042347"/>
    </source>
</evidence>
<organism evidence="8 9">
    <name type="scientific">Elysia crispata</name>
    <name type="common">lettuce slug</name>
    <dbReference type="NCBI Taxonomy" id="231223"/>
    <lineage>
        <taxon>Eukaryota</taxon>
        <taxon>Metazoa</taxon>
        <taxon>Spiralia</taxon>
        <taxon>Lophotrochozoa</taxon>
        <taxon>Mollusca</taxon>
        <taxon>Gastropoda</taxon>
        <taxon>Heterobranchia</taxon>
        <taxon>Euthyneura</taxon>
        <taxon>Panpulmonata</taxon>
        <taxon>Sacoglossa</taxon>
        <taxon>Placobranchoidea</taxon>
        <taxon>Plakobranchidae</taxon>
        <taxon>Elysia</taxon>
    </lineage>
</organism>
<proteinExistence type="inferred from homology"/>
<dbReference type="AlphaFoldDB" id="A0AAE1DPS0"/>
<keyword evidence="9" id="KW-1185">Reference proteome</keyword>
<dbReference type="SUPFAM" id="SSF48371">
    <property type="entry name" value="ARM repeat"/>
    <property type="match status" value="1"/>
</dbReference>
<feature type="compositionally biased region" description="Acidic residues" evidence="6">
    <location>
        <begin position="632"/>
        <end position="656"/>
    </location>
</feature>
<dbReference type="PROSITE" id="PS50077">
    <property type="entry name" value="HEAT_REPEAT"/>
    <property type="match status" value="1"/>
</dbReference>
<dbReference type="PANTHER" id="PTHR12984:SF3">
    <property type="entry name" value="N-TERMINAL KINASE-LIKE PROTEIN"/>
    <property type="match status" value="1"/>
</dbReference>
<dbReference type="InterPro" id="IPR021133">
    <property type="entry name" value="HEAT_type_2"/>
</dbReference>
<feature type="compositionally biased region" description="Low complexity" evidence="6">
    <location>
        <begin position="771"/>
        <end position="781"/>
    </location>
</feature>
<feature type="repeat" description="HEAT" evidence="5">
    <location>
        <begin position="388"/>
        <end position="426"/>
    </location>
</feature>
<feature type="compositionally biased region" description="Polar residues" evidence="6">
    <location>
        <begin position="586"/>
        <end position="600"/>
    </location>
</feature>
<evidence type="ECO:0000259" key="7">
    <source>
        <dbReference type="PROSITE" id="PS50011"/>
    </source>
</evidence>
<dbReference type="Proteomes" id="UP001283361">
    <property type="component" value="Unassembled WGS sequence"/>
</dbReference>
<evidence type="ECO:0000313" key="9">
    <source>
        <dbReference type="Proteomes" id="UP001283361"/>
    </source>
</evidence>
<dbReference type="GO" id="GO:0004672">
    <property type="term" value="F:protein kinase activity"/>
    <property type="evidence" value="ECO:0007669"/>
    <property type="project" value="InterPro"/>
</dbReference>
<dbReference type="EMBL" id="JAWDGP010002898">
    <property type="protein sequence ID" value="KAK3778636.1"/>
    <property type="molecule type" value="Genomic_DNA"/>
</dbReference>
<evidence type="ECO:0000256" key="5">
    <source>
        <dbReference type="PROSITE-ProRule" id="PRU00103"/>
    </source>
</evidence>
<feature type="compositionally biased region" description="Acidic residues" evidence="6">
    <location>
        <begin position="675"/>
        <end position="684"/>
    </location>
</feature>
<dbReference type="Gene3D" id="3.30.200.20">
    <property type="entry name" value="Phosphorylase Kinase, domain 1"/>
    <property type="match status" value="1"/>
</dbReference>
<name>A0AAE1DPS0_9GAST</name>
<feature type="compositionally biased region" description="Polar residues" evidence="6">
    <location>
        <begin position="714"/>
        <end position="728"/>
    </location>
</feature>
<feature type="region of interest" description="Disordered" evidence="6">
    <location>
        <begin position="586"/>
        <end position="877"/>
    </location>
</feature>
<feature type="compositionally biased region" description="Basic and acidic residues" evidence="6">
    <location>
        <begin position="830"/>
        <end position="857"/>
    </location>
</feature>
<evidence type="ECO:0000256" key="2">
    <source>
        <dbReference type="ARBA" id="ARBA00040972"/>
    </source>
</evidence>
<protein>
    <recommendedName>
        <fullName evidence="2">N-terminal kinase-like protein</fullName>
    </recommendedName>
    <alternativeName>
        <fullName evidence="3">SCY1-like protein 1</fullName>
    </alternativeName>
</protein>
<dbReference type="Gene3D" id="1.25.10.10">
    <property type="entry name" value="Leucine-rich Repeat Variant"/>
    <property type="match status" value="1"/>
</dbReference>
<dbReference type="InterPro" id="IPR051177">
    <property type="entry name" value="CIK-Related_Protein"/>
</dbReference>
<dbReference type="InterPro" id="IPR000719">
    <property type="entry name" value="Prot_kinase_dom"/>
</dbReference>
<dbReference type="Pfam" id="PF00069">
    <property type="entry name" value="Pkinase"/>
    <property type="match status" value="1"/>
</dbReference>
<reference evidence="8" key="1">
    <citation type="journal article" date="2023" name="G3 (Bethesda)">
        <title>A reference genome for the long-term kleptoplast-retaining sea slug Elysia crispata morphotype clarki.</title>
        <authorList>
            <person name="Eastman K.E."/>
            <person name="Pendleton A.L."/>
            <person name="Shaikh M.A."/>
            <person name="Suttiyut T."/>
            <person name="Ogas R."/>
            <person name="Tomko P."/>
            <person name="Gavelis G."/>
            <person name="Widhalm J.R."/>
            <person name="Wisecaver J.H."/>
        </authorList>
    </citation>
    <scope>NUCLEOTIDE SEQUENCE</scope>
    <source>
        <strain evidence="8">ECLA1</strain>
    </source>
</reference>
<accession>A0AAE1DPS0</accession>
<feature type="domain" description="Protein kinase" evidence="7">
    <location>
        <begin position="11"/>
        <end position="423"/>
    </location>
</feature>
<evidence type="ECO:0000256" key="4">
    <source>
        <dbReference type="ARBA" id="ARBA00056114"/>
    </source>
</evidence>
<evidence type="ECO:0000256" key="1">
    <source>
        <dbReference type="ARBA" id="ARBA00038349"/>
    </source>
</evidence>
<evidence type="ECO:0000256" key="6">
    <source>
        <dbReference type="SAM" id="MobiDB-lite"/>
    </source>
</evidence>
<comment type="function">
    <text evidence="4">Regulates COPI-mediated retrograde protein traffic at the interface between the Golgi apparatus and the endoplasmic reticulum. Involved in the maintenance of the Golgi apparatus morphology.</text>
</comment>
<feature type="region of interest" description="Disordered" evidence="6">
    <location>
        <begin position="540"/>
        <end position="563"/>
    </location>
</feature>
<feature type="compositionally biased region" description="Basic and acidic residues" evidence="6">
    <location>
        <begin position="867"/>
        <end position="877"/>
    </location>
</feature>
<feature type="compositionally biased region" description="Basic and acidic residues" evidence="6">
    <location>
        <begin position="744"/>
        <end position="760"/>
    </location>
</feature>
<comment type="similarity">
    <text evidence="1">Belongs to the protein kinase superfamily.</text>
</comment>
<dbReference type="Gene3D" id="1.10.510.10">
    <property type="entry name" value="Transferase(Phosphotransferase) domain 1"/>
    <property type="match status" value="1"/>
</dbReference>
<sequence length="877" mass="96757">MWSFFSRDPAKDFQYEIGEKVTGLEEKSIWILHRGKKKSSGDPVSIFEFDIKNASETQIQTAKSSLKRIKTLRHPNILTFLDGIETDKVIYFATEPVVPLETYLQENDSDGHNKIAISWGLHQIVKGLSFLVNDCNLIHNNVCMASIFVDPAGEWKLGGVDYMYPAQGADSIPPVKILPLLERYNSPEKTEGKKVRTEKWSADMWGLGCLIWEVFNGTLPKTASLKSPGKIPQSLIPHYCELVGANPRSRPNPAKFIENCRHKGGFMNNTFVDSMMFLEEIQIKDQAEKNKFFANLTPSLDSFPPAFCRNKILPQLLTAFEYGNAGSSVLAPLFKIGKYLETSEYQAKIVPCVVKLFSSPDRATRVKLLQQIEFFVEHLQPDTVNTQIFPNVISGFMDTNPMVRESTIKAMLHLAPKLNHKNLNEELMKHFARLQSKDDQGGIRTNTTVCLGKIACFINPGARQKILCSAFMRAMKDPFPPARQAGILGIAATQNFYSLSEVATRLLPALCTSARDPDKGVRDQAFKSIKGFVSKLEKVSENPDLEEEFEKEVMSGSAGGPSSAGWAGWAVTGMSSLTSKIYNKATTRSGPASTSQVNQKPASPSQTSTPSAATEAATVSMGNPGRQRVEQDDQDEEEENQTGGGWDEDDWGDLDDSNNSGTANQRKEDLGGGWDVDDDDDWGSLEDSGPTKPQEKREQPGDPMSRLKPAANEFISTRSTGLPTTDSYNWDDGADDDFFSNLKGPDKSRSKSNTPERENAPRASPVRHSASKSSAAQAALSRTMGGPSKSQGWDEDDGWNDTGGGDGGWDEGSGWEGDGWGDSGSPGESQADRLKREREEKKRQRQREIQEKRDARKASGAMKLGAKKKDIDLSGWS</sequence>
<dbReference type="InterPro" id="IPR016024">
    <property type="entry name" value="ARM-type_fold"/>
</dbReference>
<feature type="compositionally biased region" description="Low complexity" evidence="6">
    <location>
        <begin position="601"/>
        <end position="620"/>
    </location>
</feature>
<dbReference type="InterPro" id="IPR011009">
    <property type="entry name" value="Kinase-like_dom_sf"/>
</dbReference>